<evidence type="ECO:0000256" key="2">
    <source>
        <dbReference type="ARBA" id="ARBA00022614"/>
    </source>
</evidence>
<name>A0AA86RVW3_9FABA</name>
<keyword evidence="5" id="KW-0677">Repeat</keyword>
<proteinExistence type="predicted"/>
<dbReference type="Pfam" id="PF07714">
    <property type="entry name" value="PK_Tyr_Ser-Thr"/>
    <property type="match status" value="1"/>
</dbReference>
<evidence type="ECO:0000256" key="4">
    <source>
        <dbReference type="ARBA" id="ARBA00022729"/>
    </source>
</evidence>
<keyword evidence="3" id="KW-0812">Transmembrane</keyword>
<comment type="subcellular location">
    <subcellularLocation>
        <location evidence="1">Membrane</location>
        <topology evidence="1">Single-pass membrane protein</topology>
    </subcellularLocation>
</comment>
<accession>A0AA86RVW3</accession>
<evidence type="ECO:0000313" key="12">
    <source>
        <dbReference type="EMBL" id="CAJ1849861.1"/>
    </source>
</evidence>
<dbReference type="GO" id="GO:0004672">
    <property type="term" value="F:protein kinase activity"/>
    <property type="evidence" value="ECO:0007669"/>
    <property type="project" value="InterPro"/>
</dbReference>
<evidence type="ECO:0000256" key="3">
    <source>
        <dbReference type="ARBA" id="ARBA00022692"/>
    </source>
</evidence>
<gene>
    <name evidence="12" type="ORF">AYBTSS11_LOCUS1882</name>
</gene>
<reference evidence="12" key="1">
    <citation type="submission" date="2023-10" db="EMBL/GenBank/DDBJ databases">
        <authorList>
            <person name="Domelevo Entfellner J.-B."/>
        </authorList>
    </citation>
    <scope>NUCLEOTIDE SEQUENCE</scope>
</reference>
<feature type="signal peptide" evidence="10">
    <location>
        <begin position="1"/>
        <end position="28"/>
    </location>
</feature>
<dbReference type="Gramene" id="rna-AYBTSS11_LOCUS1882">
    <property type="protein sequence ID" value="CAJ1849861.1"/>
    <property type="gene ID" value="gene-AYBTSS11_LOCUS1882"/>
</dbReference>
<feature type="chain" id="PRO_5041738349" description="Serine-threonine/tyrosine-protein kinase catalytic domain-containing protein" evidence="10">
    <location>
        <begin position="29"/>
        <end position="161"/>
    </location>
</feature>
<dbReference type="Proteomes" id="UP001189624">
    <property type="component" value="Chromosome 1"/>
</dbReference>
<dbReference type="InterPro" id="IPR001245">
    <property type="entry name" value="Ser-Thr/Tyr_kinase_cat_dom"/>
</dbReference>
<dbReference type="EMBL" id="OY731398">
    <property type="protein sequence ID" value="CAJ1849861.1"/>
    <property type="molecule type" value="Genomic_DNA"/>
</dbReference>
<evidence type="ECO:0000256" key="6">
    <source>
        <dbReference type="ARBA" id="ARBA00022989"/>
    </source>
</evidence>
<keyword evidence="13" id="KW-1185">Reference proteome</keyword>
<evidence type="ECO:0000256" key="1">
    <source>
        <dbReference type="ARBA" id="ARBA00004167"/>
    </source>
</evidence>
<feature type="domain" description="Serine-threonine/tyrosine-protein kinase catalytic" evidence="11">
    <location>
        <begin position="23"/>
        <end position="117"/>
    </location>
</feature>
<keyword evidence="7" id="KW-0472">Membrane</keyword>
<protein>
    <recommendedName>
        <fullName evidence="11">Serine-threonine/tyrosine-protein kinase catalytic domain-containing protein</fullName>
    </recommendedName>
</protein>
<keyword evidence="4 10" id="KW-0732">Signal</keyword>
<keyword evidence="2" id="KW-0433">Leucine-rich repeat</keyword>
<dbReference type="InterPro" id="IPR011009">
    <property type="entry name" value="Kinase-like_dom_sf"/>
</dbReference>
<organism evidence="12 13">
    <name type="scientific">Sphenostylis stenocarpa</name>
    <dbReference type="NCBI Taxonomy" id="92480"/>
    <lineage>
        <taxon>Eukaryota</taxon>
        <taxon>Viridiplantae</taxon>
        <taxon>Streptophyta</taxon>
        <taxon>Embryophyta</taxon>
        <taxon>Tracheophyta</taxon>
        <taxon>Spermatophyta</taxon>
        <taxon>Magnoliopsida</taxon>
        <taxon>eudicotyledons</taxon>
        <taxon>Gunneridae</taxon>
        <taxon>Pentapetalae</taxon>
        <taxon>rosids</taxon>
        <taxon>fabids</taxon>
        <taxon>Fabales</taxon>
        <taxon>Fabaceae</taxon>
        <taxon>Papilionoideae</taxon>
        <taxon>50 kb inversion clade</taxon>
        <taxon>NPAAA clade</taxon>
        <taxon>indigoferoid/millettioid clade</taxon>
        <taxon>Phaseoleae</taxon>
        <taxon>Sphenostylis</taxon>
    </lineage>
</organism>
<dbReference type="InterPro" id="IPR052422">
    <property type="entry name" value="Auxin_Ser/Thr_Kinase"/>
</dbReference>
<keyword evidence="8" id="KW-0675">Receptor</keyword>
<dbReference type="PANTHER" id="PTHR47986">
    <property type="entry name" value="OSJNBA0070M12.3 PROTEIN"/>
    <property type="match status" value="1"/>
</dbReference>
<keyword evidence="6" id="KW-1133">Transmembrane helix</keyword>
<evidence type="ECO:0000256" key="5">
    <source>
        <dbReference type="ARBA" id="ARBA00022737"/>
    </source>
</evidence>
<dbReference type="Gene3D" id="1.10.510.10">
    <property type="entry name" value="Transferase(Phosphotransferase) domain 1"/>
    <property type="match status" value="1"/>
</dbReference>
<dbReference type="GO" id="GO:0016020">
    <property type="term" value="C:membrane"/>
    <property type="evidence" value="ECO:0007669"/>
    <property type="project" value="UniProtKB-SubCell"/>
</dbReference>
<sequence>MIGQKESDGCKMVLLLFLVLAATGRVTTKVDVYAFGIVLMELITGRKTIDNTLPEQMSHLVSWFRSRIIHNMENITEAIDETLNLEHESMESICVVAELAGHCTAPEPHQRPDMGHAVNVLVPLVDQWSPTTPTHSEKEQGCDIIYQDIYHMSISQILSGR</sequence>
<evidence type="ECO:0000259" key="11">
    <source>
        <dbReference type="Pfam" id="PF07714"/>
    </source>
</evidence>
<evidence type="ECO:0000256" key="9">
    <source>
        <dbReference type="ARBA" id="ARBA00023180"/>
    </source>
</evidence>
<dbReference type="PANTHER" id="PTHR47986:SF10">
    <property type="entry name" value="RECEPTOR-LIKE KINASE TMK4"/>
    <property type="match status" value="1"/>
</dbReference>
<evidence type="ECO:0000256" key="8">
    <source>
        <dbReference type="ARBA" id="ARBA00023170"/>
    </source>
</evidence>
<evidence type="ECO:0000313" key="13">
    <source>
        <dbReference type="Proteomes" id="UP001189624"/>
    </source>
</evidence>
<keyword evidence="9" id="KW-0325">Glycoprotein</keyword>
<evidence type="ECO:0000256" key="10">
    <source>
        <dbReference type="SAM" id="SignalP"/>
    </source>
</evidence>
<dbReference type="SUPFAM" id="SSF56112">
    <property type="entry name" value="Protein kinase-like (PK-like)"/>
    <property type="match status" value="1"/>
</dbReference>
<dbReference type="AlphaFoldDB" id="A0AA86RVW3"/>
<evidence type="ECO:0000256" key="7">
    <source>
        <dbReference type="ARBA" id="ARBA00023136"/>
    </source>
</evidence>